<protein>
    <submittedName>
        <fullName evidence="5">Uncharacterized protein LOC115633298</fullName>
    </submittedName>
</protein>
<evidence type="ECO:0000256" key="2">
    <source>
        <dbReference type="SAM" id="MobiDB-lite"/>
    </source>
</evidence>
<keyword evidence="1" id="KW-0479">Metal-binding</keyword>
<dbReference type="InterPro" id="IPR013087">
    <property type="entry name" value="Znf_C2H2_type"/>
</dbReference>
<feature type="binding site" evidence="1">
    <location>
        <position position="63"/>
    </location>
    <ligand>
        <name>Zn(2+)</name>
        <dbReference type="ChEBI" id="CHEBI:29105"/>
    </ligand>
</feature>
<dbReference type="CTD" id="53580"/>
<dbReference type="GO" id="GO:0008270">
    <property type="term" value="F:zinc ion binding"/>
    <property type="evidence" value="ECO:0007669"/>
    <property type="project" value="UniProtKB-UniRule"/>
</dbReference>
<dbReference type="PROSITE" id="PS51915">
    <property type="entry name" value="ZAD"/>
    <property type="match status" value="1"/>
</dbReference>
<keyword evidence="1" id="KW-0862">Zinc</keyword>
<dbReference type="PROSITE" id="PS00028">
    <property type="entry name" value="ZINC_FINGER_C2H2_1"/>
    <property type="match status" value="1"/>
</dbReference>
<evidence type="ECO:0000313" key="5">
    <source>
        <dbReference type="RefSeq" id="XP_030386569.1"/>
    </source>
</evidence>
<feature type="binding site" evidence="1">
    <location>
        <position position="11"/>
    </location>
    <ligand>
        <name>Zn(2+)</name>
        <dbReference type="ChEBI" id="CHEBI:29105"/>
    </ligand>
</feature>
<feature type="binding site" evidence="1">
    <location>
        <position position="8"/>
    </location>
    <ligand>
        <name>Zn(2+)</name>
        <dbReference type="ChEBI" id="CHEBI:29105"/>
    </ligand>
</feature>
<dbReference type="GeneID" id="115633298"/>
<name>A0A6J2UDX7_DROLE</name>
<dbReference type="SUPFAM" id="SSF57716">
    <property type="entry name" value="Glucocorticoid receptor-like (DNA-binding domain)"/>
    <property type="match status" value="1"/>
</dbReference>
<feature type="compositionally biased region" description="Polar residues" evidence="2">
    <location>
        <begin position="101"/>
        <end position="112"/>
    </location>
</feature>
<dbReference type="Gene3D" id="3.40.1800.20">
    <property type="match status" value="1"/>
</dbReference>
<keyword evidence="4" id="KW-1185">Reference proteome</keyword>
<dbReference type="Proteomes" id="UP000504634">
    <property type="component" value="Unplaced"/>
</dbReference>
<dbReference type="AlphaFoldDB" id="A0A6J2UDX7"/>
<dbReference type="InterPro" id="IPR012934">
    <property type="entry name" value="Znf_AD"/>
</dbReference>
<dbReference type="Pfam" id="PF07776">
    <property type="entry name" value="zf-AD"/>
    <property type="match status" value="1"/>
</dbReference>
<dbReference type="GO" id="GO:0005634">
    <property type="term" value="C:nucleus"/>
    <property type="evidence" value="ECO:0007669"/>
    <property type="project" value="InterPro"/>
</dbReference>
<reference evidence="5" key="1">
    <citation type="submission" date="2025-08" db="UniProtKB">
        <authorList>
            <consortium name="RefSeq"/>
        </authorList>
    </citation>
    <scope>IDENTIFICATION</scope>
    <source>
        <strain evidence="5">11010-0011.00</strain>
        <tissue evidence="5">Whole body</tissue>
    </source>
</reference>
<dbReference type="OrthoDB" id="7838207at2759"/>
<dbReference type="RefSeq" id="XP_030386569.1">
    <property type="nucleotide sequence ID" value="XM_030530709.1"/>
</dbReference>
<feature type="domain" description="ZAD" evidence="3">
    <location>
        <begin position="6"/>
        <end position="90"/>
    </location>
</feature>
<evidence type="ECO:0000313" key="4">
    <source>
        <dbReference type="Proteomes" id="UP000504634"/>
    </source>
</evidence>
<accession>A0A6J2UDX7</accession>
<sequence length="280" mass="31815">MDLFENFCRTCGNACEEALNIFNENSAAPWPGINESLLSVLAKCLPASLPSIERDDDYPKQICRICLKKLLLMYEFVKKWEETHYEFNVALKFQPRRKRNPISSVTSTNANQSKKKSPATATEAVKPAQPIDSAPVSPPIQPKQERTSARPTQTVVEIPYEYSVQAMDETGQASNENVVINENVDETKGTFLFKIEPNGEINNEFTMLNEENNDFSVPMPMVEIPSESIMNIVMSQLPQTSDLPDKTFNCIFCPESYHTMKAFELHLKFAHRDVEYIFNT</sequence>
<evidence type="ECO:0000259" key="3">
    <source>
        <dbReference type="PROSITE" id="PS51915"/>
    </source>
</evidence>
<organism evidence="4 5">
    <name type="scientific">Drosophila lebanonensis</name>
    <name type="common">Fruit fly</name>
    <name type="synonym">Scaptodrosophila lebanonensis</name>
    <dbReference type="NCBI Taxonomy" id="7225"/>
    <lineage>
        <taxon>Eukaryota</taxon>
        <taxon>Metazoa</taxon>
        <taxon>Ecdysozoa</taxon>
        <taxon>Arthropoda</taxon>
        <taxon>Hexapoda</taxon>
        <taxon>Insecta</taxon>
        <taxon>Pterygota</taxon>
        <taxon>Neoptera</taxon>
        <taxon>Endopterygota</taxon>
        <taxon>Diptera</taxon>
        <taxon>Brachycera</taxon>
        <taxon>Muscomorpha</taxon>
        <taxon>Ephydroidea</taxon>
        <taxon>Drosophilidae</taxon>
        <taxon>Scaptodrosophila</taxon>
    </lineage>
</organism>
<feature type="region of interest" description="Disordered" evidence="2">
    <location>
        <begin position="101"/>
        <end position="151"/>
    </location>
</feature>
<feature type="binding site" evidence="1">
    <location>
        <position position="66"/>
    </location>
    <ligand>
        <name>Zn(2+)</name>
        <dbReference type="ChEBI" id="CHEBI:29105"/>
    </ligand>
</feature>
<dbReference type="SMART" id="SM00868">
    <property type="entry name" value="zf-AD"/>
    <property type="match status" value="1"/>
</dbReference>
<proteinExistence type="predicted"/>
<keyword evidence="1" id="KW-0863">Zinc-finger</keyword>
<gene>
    <name evidence="5" type="primary">LOC115633298</name>
</gene>
<evidence type="ECO:0000256" key="1">
    <source>
        <dbReference type="PROSITE-ProRule" id="PRU01263"/>
    </source>
</evidence>